<dbReference type="PANTHER" id="PTHR12526">
    <property type="entry name" value="GLYCOSYLTRANSFERASE"/>
    <property type="match status" value="1"/>
</dbReference>
<dbReference type="Pfam" id="PF00534">
    <property type="entry name" value="Glycos_transf_1"/>
    <property type="match status" value="1"/>
</dbReference>
<evidence type="ECO:0000259" key="1">
    <source>
        <dbReference type="Pfam" id="PF00534"/>
    </source>
</evidence>
<dbReference type="InterPro" id="IPR008928">
    <property type="entry name" value="6-hairpin_glycosidase_sf"/>
</dbReference>
<dbReference type="GO" id="GO:0016757">
    <property type="term" value="F:glycosyltransferase activity"/>
    <property type="evidence" value="ECO:0007669"/>
    <property type="project" value="InterPro"/>
</dbReference>
<protein>
    <submittedName>
        <fullName evidence="3">Glycosyltransferase involved in cell wall biosynthesis</fullName>
    </submittedName>
</protein>
<feature type="domain" description="Glycosyltransferase subfamily 4-like N-terminal" evidence="2">
    <location>
        <begin position="20"/>
        <end position="128"/>
    </location>
</feature>
<keyword evidence="3" id="KW-0808">Transferase</keyword>
<evidence type="ECO:0000259" key="2">
    <source>
        <dbReference type="Pfam" id="PF13439"/>
    </source>
</evidence>
<dbReference type="GO" id="GO:0005975">
    <property type="term" value="P:carbohydrate metabolic process"/>
    <property type="evidence" value="ECO:0007669"/>
    <property type="project" value="InterPro"/>
</dbReference>
<reference evidence="3 4" key="1">
    <citation type="submission" date="2020-08" db="EMBL/GenBank/DDBJ databases">
        <title>Genomic Encyclopedia of Type Strains, Phase IV (KMG-IV): sequencing the most valuable type-strain genomes for metagenomic binning, comparative biology and taxonomic classification.</title>
        <authorList>
            <person name="Goeker M."/>
        </authorList>
    </citation>
    <scope>NUCLEOTIDE SEQUENCE [LARGE SCALE GENOMIC DNA]</scope>
    <source>
        <strain evidence="3 4">DSM 29050</strain>
    </source>
</reference>
<organism evidence="3 4">
    <name type="scientific">Sphingorhabdus rigui</name>
    <dbReference type="NCBI Taxonomy" id="1282858"/>
    <lineage>
        <taxon>Bacteria</taxon>
        <taxon>Pseudomonadati</taxon>
        <taxon>Pseudomonadota</taxon>
        <taxon>Alphaproteobacteria</taxon>
        <taxon>Sphingomonadales</taxon>
        <taxon>Sphingomonadaceae</taxon>
        <taxon>Sphingorhabdus</taxon>
    </lineage>
</organism>
<gene>
    <name evidence="3" type="ORF">GGR91_001471</name>
</gene>
<sequence>MNDSSHSYNYPSEVSGSIAQNDPISYRLAAAAISANKPDLVWLQHEFGIFGGRAGCHILKLLDRVSVPVAVTLHSVLSNPDSDQRRVTDALLKRCAIVMVMAEAAKQILIDTYRCDPAKICVIPHGIPDRPFTATAPMKERFGWKNRKVIMTFGLLSPGKGIETVILALPALTQRFPEALYVVLGATHPHCISQNGETYRDSLKAMADDLGVSNNVEWIDGFCDTEQLLDYLSAADIYATPYLNPAQVTSGTLAYAVGLGKPVVSTPYVHAIELLAGGHGHLIDFGDSKGFANAIIDLLEDEVGLMDLRKRTYALSRSMIWPRFSEAAMARFQEGIPPSVVPTTPIRPVPIPETLPFEAVIRHSNFTGILQHSRFGVPDRRHGYCIDDNARALILACRSHADIIQRDRWMAVYASFVDHAWNPQACRFRNFMGFDGQWLEDIGSNDSNGRAIWALGIAAASAPIDGVRDWAQNLFGDAIDHLAGIDSPRAKAFKILGSVAVQNSLPEHPELLSYIVEWGELLVQLYRDTQRDDWRWFEPVLAYDNARISEALIRSGILLRREDFVQIGLASLEWLNEIQTSSKGTFSAIGSDSFNRPFAEPLPHDQQPVEAAAMVDACDAAFIATGEPVWQDRALNAYRWFLGKNEHGLPVGNAETGACFDALTPTGVNLNQGAESLLAFHLATISIQPHVRR</sequence>
<dbReference type="Gene3D" id="3.40.50.2000">
    <property type="entry name" value="Glycogen Phosphorylase B"/>
    <property type="match status" value="2"/>
</dbReference>
<accession>A0A840AXW2</accession>
<feature type="domain" description="Glycosyl transferase family 1" evidence="1">
    <location>
        <begin position="144"/>
        <end position="311"/>
    </location>
</feature>
<evidence type="ECO:0000313" key="3">
    <source>
        <dbReference type="EMBL" id="MBB3943249.1"/>
    </source>
</evidence>
<keyword evidence="4" id="KW-1185">Reference proteome</keyword>
<proteinExistence type="predicted"/>
<dbReference type="SUPFAM" id="SSF53756">
    <property type="entry name" value="UDP-Glycosyltransferase/glycogen phosphorylase"/>
    <property type="match status" value="1"/>
</dbReference>
<comment type="caution">
    <text evidence="3">The sequence shown here is derived from an EMBL/GenBank/DDBJ whole genome shotgun (WGS) entry which is preliminary data.</text>
</comment>
<dbReference type="InterPro" id="IPR028098">
    <property type="entry name" value="Glyco_trans_4-like_N"/>
</dbReference>
<name>A0A840AXW2_9SPHN</name>
<dbReference type="PANTHER" id="PTHR12526:SF572">
    <property type="entry name" value="BLL5144 PROTEIN"/>
    <property type="match status" value="1"/>
</dbReference>
<evidence type="ECO:0000313" key="4">
    <source>
        <dbReference type="Proteomes" id="UP000581447"/>
    </source>
</evidence>
<dbReference type="Proteomes" id="UP000581447">
    <property type="component" value="Unassembled WGS sequence"/>
</dbReference>
<dbReference type="EMBL" id="JACIEA010000001">
    <property type="protein sequence ID" value="MBB3943249.1"/>
    <property type="molecule type" value="Genomic_DNA"/>
</dbReference>
<dbReference type="Pfam" id="PF13439">
    <property type="entry name" value="Glyco_transf_4"/>
    <property type="match status" value="1"/>
</dbReference>
<dbReference type="SUPFAM" id="SSF48208">
    <property type="entry name" value="Six-hairpin glycosidases"/>
    <property type="match status" value="1"/>
</dbReference>
<dbReference type="InterPro" id="IPR001296">
    <property type="entry name" value="Glyco_trans_1"/>
</dbReference>
<dbReference type="AlphaFoldDB" id="A0A840AXW2"/>
<dbReference type="CDD" id="cd03822">
    <property type="entry name" value="GT4_mannosyltransferase-like"/>
    <property type="match status" value="1"/>
</dbReference>